<accession>A0ABQ3VAQ6</accession>
<dbReference type="InterPro" id="IPR003594">
    <property type="entry name" value="HATPase_dom"/>
</dbReference>
<keyword evidence="5" id="KW-0472">Membrane</keyword>
<proteinExistence type="predicted"/>
<gene>
    <name evidence="7" type="ORF">KSZ_05090</name>
</gene>
<evidence type="ECO:0000256" key="2">
    <source>
        <dbReference type="ARBA" id="ARBA00022777"/>
    </source>
</evidence>
<evidence type="ECO:0000313" key="8">
    <source>
        <dbReference type="Proteomes" id="UP000635565"/>
    </source>
</evidence>
<dbReference type="SMART" id="SM00387">
    <property type="entry name" value="HATPase_c"/>
    <property type="match status" value="1"/>
</dbReference>
<keyword evidence="3" id="KW-0902">Two-component regulatory system</keyword>
<dbReference type="PANTHER" id="PTHR24421">
    <property type="entry name" value="NITRATE/NITRITE SENSOR PROTEIN NARX-RELATED"/>
    <property type="match status" value="1"/>
</dbReference>
<feature type="region of interest" description="Disordered" evidence="4">
    <location>
        <begin position="440"/>
        <end position="463"/>
    </location>
</feature>
<protein>
    <submittedName>
        <fullName evidence="7">Histidine kinase</fullName>
    </submittedName>
</protein>
<dbReference type="EMBL" id="BNJJ01000002">
    <property type="protein sequence ID" value="GHO82503.1"/>
    <property type="molecule type" value="Genomic_DNA"/>
</dbReference>
<evidence type="ECO:0000256" key="4">
    <source>
        <dbReference type="SAM" id="MobiDB-lite"/>
    </source>
</evidence>
<dbReference type="Gene3D" id="1.20.5.1930">
    <property type="match status" value="1"/>
</dbReference>
<dbReference type="CDD" id="cd16917">
    <property type="entry name" value="HATPase_UhpB-NarQ-NarX-like"/>
    <property type="match status" value="1"/>
</dbReference>
<keyword evidence="1" id="KW-0808">Transferase</keyword>
<feature type="transmembrane region" description="Helical" evidence="5">
    <location>
        <begin position="71"/>
        <end position="92"/>
    </location>
</feature>
<name>A0ABQ3VAQ6_9CHLR</name>
<evidence type="ECO:0000256" key="1">
    <source>
        <dbReference type="ARBA" id="ARBA00022679"/>
    </source>
</evidence>
<keyword evidence="2 7" id="KW-0418">Kinase</keyword>
<keyword evidence="5" id="KW-0812">Transmembrane</keyword>
<dbReference type="PROSITE" id="PS50109">
    <property type="entry name" value="HIS_KIN"/>
    <property type="match status" value="1"/>
</dbReference>
<organism evidence="7 8">
    <name type="scientific">Dictyobacter formicarum</name>
    <dbReference type="NCBI Taxonomy" id="2778368"/>
    <lineage>
        <taxon>Bacteria</taxon>
        <taxon>Bacillati</taxon>
        <taxon>Chloroflexota</taxon>
        <taxon>Ktedonobacteria</taxon>
        <taxon>Ktedonobacterales</taxon>
        <taxon>Dictyobacteraceae</taxon>
        <taxon>Dictyobacter</taxon>
    </lineage>
</organism>
<dbReference type="InterPro" id="IPR036890">
    <property type="entry name" value="HATPase_C_sf"/>
</dbReference>
<feature type="transmembrane region" description="Helical" evidence="5">
    <location>
        <begin position="104"/>
        <end position="122"/>
    </location>
</feature>
<dbReference type="GO" id="GO:0016301">
    <property type="term" value="F:kinase activity"/>
    <property type="evidence" value="ECO:0007669"/>
    <property type="project" value="UniProtKB-KW"/>
</dbReference>
<dbReference type="Pfam" id="PF07730">
    <property type="entry name" value="HisKA_3"/>
    <property type="match status" value="1"/>
</dbReference>
<keyword evidence="5" id="KW-1133">Transmembrane helix</keyword>
<dbReference type="InterPro" id="IPR011712">
    <property type="entry name" value="Sig_transdc_His_kin_sub3_dim/P"/>
</dbReference>
<dbReference type="SUPFAM" id="SSF55874">
    <property type="entry name" value="ATPase domain of HSP90 chaperone/DNA topoisomerase II/histidine kinase"/>
    <property type="match status" value="1"/>
</dbReference>
<reference evidence="7 8" key="1">
    <citation type="journal article" date="2021" name="Int. J. Syst. Evol. Microbiol.">
        <title>Reticulibacter mediterranei gen. nov., sp. nov., within the new family Reticulibacteraceae fam. nov., and Ktedonospora formicarum gen. nov., sp. nov., Ktedonobacter robiniae sp. nov., Dictyobacter formicarum sp. nov. and Dictyobacter arantiisoli sp. nov., belonging to the class Ktedonobacteria.</title>
        <authorList>
            <person name="Yabe S."/>
            <person name="Zheng Y."/>
            <person name="Wang C.M."/>
            <person name="Sakai Y."/>
            <person name="Abe K."/>
            <person name="Yokota A."/>
            <person name="Donadio S."/>
            <person name="Cavaletti L."/>
            <person name="Monciardini P."/>
        </authorList>
    </citation>
    <scope>NUCLEOTIDE SEQUENCE [LARGE SCALE GENOMIC DNA]</scope>
    <source>
        <strain evidence="7 8">SOSP1-9</strain>
    </source>
</reference>
<feature type="transmembrane region" description="Helical" evidence="5">
    <location>
        <begin position="155"/>
        <end position="172"/>
    </location>
</feature>
<dbReference type="RefSeq" id="WP_201360186.1">
    <property type="nucleotide sequence ID" value="NZ_BNJJ01000002.1"/>
</dbReference>
<dbReference type="Proteomes" id="UP000635565">
    <property type="component" value="Unassembled WGS sequence"/>
</dbReference>
<dbReference type="Pfam" id="PF02518">
    <property type="entry name" value="HATPase_c"/>
    <property type="match status" value="1"/>
</dbReference>
<feature type="transmembrane region" description="Helical" evidence="5">
    <location>
        <begin position="134"/>
        <end position="150"/>
    </location>
</feature>
<feature type="domain" description="Histidine kinase" evidence="6">
    <location>
        <begin position="353"/>
        <end position="439"/>
    </location>
</feature>
<dbReference type="InterPro" id="IPR050482">
    <property type="entry name" value="Sensor_HK_TwoCompSys"/>
</dbReference>
<feature type="transmembrane region" description="Helical" evidence="5">
    <location>
        <begin position="192"/>
        <end position="209"/>
    </location>
</feature>
<sequence length="463" mass="50649">MKNVRAERLLRWLLLLWLGLIYLWGLQLLGLSIGDGALPGRIFPGETISFQSLTQPSSQGVAGSLCTPFSFSFSSVLLFTGLMVGHAGLYWLGLSGKIARRWRFLYLAAQGFLAGMISFSFYLRCAAINPPEDFLICLYLALIVGAISVLDRAKAIIGVVTGYILLLVVNTVVLESRNALQNSAQGSTQSSIWYAAMILFVVGYIIVYLQQLRTHLQLQVTHARLKASAEKIEELTLANERQRLARDLHDTLAQGLAGVAMQLEAANTHLSLRHTATAQEIVQQAILCAREALVDARSAIDDLRAKQTNTAEITADLQKEVDRFVMAASIPCIADISHGLSVPPLTGEHVLGVLREGLTNAARHAQAHQVRVFFGPRGDALTLEIDDDGVGFDPAIAAQSGHYGLIGVRERARLLGGYLTIRSAPGMGTRLQLLLPRKQETWGIPEPDPAHHEKETEREDLHV</sequence>
<evidence type="ECO:0000313" key="7">
    <source>
        <dbReference type="EMBL" id="GHO82503.1"/>
    </source>
</evidence>
<dbReference type="PANTHER" id="PTHR24421:SF55">
    <property type="entry name" value="SENSOR HISTIDINE KINASE YDFH"/>
    <property type="match status" value="1"/>
</dbReference>
<dbReference type="InterPro" id="IPR005467">
    <property type="entry name" value="His_kinase_dom"/>
</dbReference>
<keyword evidence="8" id="KW-1185">Reference proteome</keyword>
<dbReference type="Gene3D" id="3.30.565.10">
    <property type="entry name" value="Histidine kinase-like ATPase, C-terminal domain"/>
    <property type="match status" value="1"/>
</dbReference>
<evidence type="ECO:0000256" key="3">
    <source>
        <dbReference type="ARBA" id="ARBA00023012"/>
    </source>
</evidence>
<evidence type="ECO:0000259" key="6">
    <source>
        <dbReference type="PROSITE" id="PS50109"/>
    </source>
</evidence>
<feature type="transmembrane region" description="Helical" evidence="5">
    <location>
        <begin position="12"/>
        <end position="33"/>
    </location>
</feature>
<evidence type="ECO:0000256" key="5">
    <source>
        <dbReference type="SAM" id="Phobius"/>
    </source>
</evidence>
<comment type="caution">
    <text evidence="7">The sequence shown here is derived from an EMBL/GenBank/DDBJ whole genome shotgun (WGS) entry which is preliminary data.</text>
</comment>
<feature type="compositionally biased region" description="Basic and acidic residues" evidence="4">
    <location>
        <begin position="448"/>
        <end position="463"/>
    </location>
</feature>